<proteinExistence type="predicted"/>
<protein>
    <submittedName>
        <fullName evidence="1">Uncharacterized protein</fullName>
    </submittedName>
</protein>
<accession>A0A4R5D7U0</accession>
<sequence>MDISKISKRYHLNTKHRSEPAGTGLVGSKFLSNESYSHEVDFFFWTPTLPDIFNQLLRDETKKPVSVVKRYFYNMTVNSLLREFQKSGPVYDA</sequence>
<dbReference type="EMBL" id="SMFL01000019">
    <property type="protein sequence ID" value="TDE09602.1"/>
    <property type="molecule type" value="Genomic_DNA"/>
</dbReference>
<organism evidence="1 2">
    <name type="scientific">Dyadobacter psychrotolerans</name>
    <dbReference type="NCBI Taxonomy" id="2541721"/>
    <lineage>
        <taxon>Bacteria</taxon>
        <taxon>Pseudomonadati</taxon>
        <taxon>Bacteroidota</taxon>
        <taxon>Cytophagia</taxon>
        <taxon>Cytophagales</taxon>
        <taxon>Spirosomataceae</taxon>
        <taxon>Dyadobacter</taxon>
    </lineage>
</organism>
<name>A0A4R5D7U0_9BACT</name>
<dbReference type="Proteomes" id="UP000294850">
    <property type="component" value="Unassembled WGS sequence"/>
</dbReference>
<dbReference type="RefSeq" id="WP_131962106.1">
    <property type="nucleotide sequence ID" value="NZ_SMFL01000019.1"/>
</dbReference>
<reference evidence="1 2" key="1">
    <citation type="submission" date="2019-03" db="EMBL/GenBank/DDBJ databases">
        <title>Dyadobacter AR-3-6 sp. nov., isolated from arctic soil.</title>
        <authorList>
            <person name="Chaudhary D.K."/>
        </authorList>
    </citation>
    <scope>NUCLEOTIDE SEQUENCE [LARGE SCALE GENOMIC DNA]</scope>
    <source>
        <strain evidence="1 2">AR-3-6</strain>
    </source>
</reference>
<dbReference type="AlphaFoldDB" id="A0A4R5D7U0"/>
<evidence type="ECO:0000313" key="1">
    <source>
        <dbReference type="EMBL" id="TDE09602.1"/>
    </source>
</evidence>
<gene>
    <name evidence="1" type="ORF">E0F88_30410</name>
</gene>
<keyword evidence="2" id="KW-1185">Reference proteome</keyword>
<evidence type="ECO:0000313" key="2">
    <source>
        <dbReference type="Proteomes" id="UP000294850"/>
    </source>
</evidence>
<comment type="caution">
    <text evidence="1">The sequence shown here is derived from an EMBL/GenBank/DDBJ whole genome shotgun (WGS) entry which is preliminary data.</text>
</comment>